<sequence>MNRRRRHAGFTGLVGSTEVHPQFDRRAVVAWLLAHDKIEVPIGMPSASLVVVGTGRRTSRFRLDDPHLVLAEDAEGEDQCGGRGRGREPALSWVRAPRLTGGALLAPAYSSNAVVESNSWPTVKVISKSRKVLVLLSEGTGMRLALATAGTSVACADAVAASRAPLMTATLRMREIIFMPV</sequence>
<reference evidence="1 2" key="1">
    <citation type="submission" date="2016-08" db="EMBL/GenBank/DDBJ databases">
        <title>The complete genome of Streptomyces subrutilus 10-1-1.</title>
        <authorList>
            <person name="Chen X."/>
        </authorList>
    </citation>
    <scope>NUCLEOTIDE SEQUENCE [LARGE SCALE GENOMIC DNA]</scope>
    <source>
        <strain evidence="1 2">10-1-1</strain>
    </source>
</reference>
<gene>
    <name evidence="1" type="ORF">BGK67_00260</name>
</gene>
<evidence type="ECO:0000313" key="2">
    <source>
        <dbReference type="Proteomes" id="UP000095705"/>
    </source>
</evidence>
<dbReference type="EMBL" id="MEHK01000001">
    <property type="protein sequence ID" value="OEJ30028.1"/>
    <property type="molecule type" value="Genomic_DNA"/>
</dbReference>
<name>A0A1E5PKD2_9ACTN</name>
<keyword evidence="2" id="KW-1185">Reference proteome</keyword>
<accession>A0A1E5PKD2</accession>
<dbReference type="AlphaFoldDB" id="A0A1E5PKD2"/>
<proteinExistence type="predicted"/>
<organism evidence="1 2">
    <name type="scientific">Streptomyces subrutilus</name>
    <dbReference type="NCBI Taxonomy" id="36818"/>
    <lineage>
        <taxon>Bacteria</taxon>
        <taxon>Bacillati</taxon>
        <taxon>Actinomycetota</taxon>
        <taxon>Actinomycetes</taxon>
        <taxon>Kitasatosporales</taxon>
        <taxon>Streptomycetaceae</taxon>
        <taxon>Streptomyces</taxon>
    </lineage>
</organism>
<evidence type="ECO:0000313" key="1">
    <source>
        <dbReference type="EMBL" id="OEJ30028.1"/>
    </source>
</evidence>
<protein>
    <submittedName>
        <fullName evidence="1">Uncharacterized protein</fullName>
    </submittedName>
</protein>
<comment type="caution">
    <text evidence="1">The sequence shown here is derived from an EMBL/GenBank/DDBJ whole genome shotgun (WGS) entry which is preliminary data.</text>
</comment>
<dbReference type="Proteomes" id="UP000095705">
    <property type="component" value="Unassembled WGS sequence"/>
</dbReference>